<dbReference type="Gene3D" id="3.90.79.10">
    <property type="entry name" value="Nucleoside Triphosphate Pyrophosphohydrolase"/>
    <property type="match status" value="1"/>
</dbReference>
<dbReference type="AlphaFoldDB" id="A0A387BF09"/>
<comment type="catalytic activity">
    <reaction evidence="9">
        <text>a 5'-end NAD(+)-phospho-ribonucleoside in mRNA + H2O = a 5'-end phospho-adenosine-phospho-ribonucleoside in mRNA + beta-nicotinamide D-ribonucleotide + 2 H(+)</text>
        <dbReference type="Rhea" id="RHEA:60876"/>
        <dbReference type="Rhea" id="RHEA-COMP:15698"/>
        <dbReference type="Rhea" id="RHEA-COMP:15719"/>
        <dbReference type="ChEBI" id="CHEBI:14649"/>
        <dbReference type="ChEBI" id="CHEBI:15377"/>
        <dbReference type="ChEBI" id="CHEBI:15378"/>
        <dbReference type="ChEBI" id="CHEBI:144029"/>
        <dbReference type="ChEBI" id="CHEBI:144051"/>
    </reaction>
    <physiologicalReaction direction="left-to-right" evidence="9">
        <dbReference type="Rhea" id="RHEA:60877"/>
    </physiologicalReaction>
</comment>
<dbReference type="CDD" id="cd03429">
    <property type="entry name" value="NUDIX_NADH_pyrophosphatase_Nudt13"/>
    <property type="match status" value="1"/>
</dbReference>
<evidence type="ECO:0000256" key="10">
    <source>
        <dbReference type="SAM" id="MobiDB-lite"/>
    </source>
</evidence>
<dbReference type="GO" id="GO:0019677">
    <property type="term" value="P:NAD+ catabolic process"/>
    <property type="evidence" value="ECO:0007669"/>
    <property type="project" value="TreeGrafter"/>
</dbReference>
<dbReference type="InterPro" id="IPR015375">
    <property type="entry name" value="NADH_PPase-like_N"/>
</dbReference>
<protein>
    <recommendedName>
        <fullName evidence="4">NAD(+) diphosphatase</fullName>
        <ecNumber evidence="4">3.6.1.22</ecNumber>
    </recommendedName>
</protein>
<accession>A0A387BF09</accession>
<evidence type="ECO:0000256" key="5">
    <source>
        <dbReference type="ARBA" id="ARBA00022723"/>
    </source>
</evidence>
<dbReference type="Gene3D" id="3.90.79.20">
    <property type="match status" value="1"/>
</dbReference>
<keyword evidence="8" id="KW-0520">NAD</keyword>
<organism evidence="12 13">
    <name type="scientific">Protaetiibacter intestinalis</name>
    <dbReference type="NCBI Taxonomy" id="2419774"/>
    <lineage>
        <taxon>Bacteria</taxon>
        <taxon>Bacillati</taxon>
        <taxon>Actinomycetota</taxon>
        <taxon>Actinomycetes</taxon>
        <taxon>Micrococcales</taxon>
        <taxon>Microbacteriaceae</taxon>
        <taxon>Protaetiibacter</taxon>
    </lineage>
</organism>
<proteinExistence type="inferred from homology"/>
<dbReference type="InterPro" id="IPR049734">
    <property type="entry name" value="NudC-like_C"/>
</dbReference>
<dbReference type="InterPro" id="IPR000086">
    <property type="entry name" value="NUDIX_hydrolase_dom"/>
</dbReference>
<evidence type="ECO:0000256" key="8">
    <source>
        <dbReference type="ARBA" id="ARBA00023027"/>
    </source>
</evidence>
<dbReference type="PROSITE" id="PS00893">
    <property type="entry name" value="NUDIX_BOX"/>
    <property type="match status" value="1"/>
</dbReference>
<keyword evidence="6 12" id="KW-0378">Hydrolase</keyword>
<dbReference type="GO" id="GO:0005829">
    <property type="term" value="C:cytosol"/>
    <property type="evidence" value="ECO:0007669"/>
    <property type="project" value="TreeGrafter"/>
</dbReference>
<dbReference type="GO" id="GO:0035529">
    <property type="term" value="F:NADH pyrophosphatase activity"/>
    <property type="evidence" value="ECO:0007669"/>
    <property type="project" value="TreeGrafter"/>
</dbReference>
<dbReference type="KEGG" id="lyd:D7I47_01605"/>
<dbReference type="OrthoDB" id="9791656at2"/>
<evidence type="ECO:0000256" key="3">
    <source>
        <dbReference type="ARBA" id="ARBA00009595"/>
    </source>
</evidence>
<evidence type="ECO:0000256" key="4">
    <source>
        <dbReference type="ARBA" id="ARBA00012381"/>
    </source>
</evidence>
<dbReference type="InterPro" id="IPR015797">
    <property type="entry name" value="NUDIX_hydrolase-like_dom_sf"/>
</dbReference>
<dbReference type="Pfam" id="PF00293">
    <property type="entry name" value="NUDIX"/>
    <property type="match status" value="1"/>
</dbReference>
<evidence type="ECO:0000313" key="13">
    <source>
        <dbReference type="Proteomes" id="UP000278886"/>
    </source>
</evidence>
<dbReference type="InterPro" id="IPR050241">
    <property type="entry name" value="NAD-cap_RNA_hydrolase_NudC"/>
</dbReference>
<keyword evidence="5" id="KW-0479">Metal-binding</keyword>
<dbReference type="NCBIfam" id="NF001299">
    <property type="entry name" value="PRK00241.1"/>
    <property type="match status" value="1"/>
</dbReference>
<evidence type="ECO:0000256" key="9">
    <source>
        <dbReference type="ARBA" id="ARBA00023679"/>
    </source>
</evidence>
<dbReference type="GO" id="GO:0110153">
    <property type="term" value="F:RNA NAD-cap (NMN-forming) hydrolase activity"/>
    <property type="evidence" value="ECO:0007669"/>
    <property type="project" value="RHEA"/>
</dbReference>
<evidence type="ECO:0000256" key="2">
    <source>
        <dbReference type="ARBA" id="ARBA00001947"/>
    </source>
</evidence>
<evidence type="ECO:0000256" key="1">
    <source>
        <dbReference type="ARBA" id="ARBA00001946"/>
    </source>
</evidence>
<dbReference type="GO" id="GO:0046872">
    <property type="term" value="F:metal ion binding"/>
    <property type="evidence" value="ECO:0007669"/>
    <property type="project" value="UniProtKB-KW"/>
</dbReference>
<dbReference type="SUPFAM" id="SSF55811">
    <property type="entry name" value="Nudix"/>
    <property type="match status" value="1"/>
</dbReference>
<comment type="cofactor">
    <cofactor evidence="2">
        <name>Zn(2+)</name>
        <dbReference type="ChEBI" id="CHEBI:29105"/>
    </cofactor>
</comment>
<name>A0A387BF09_9MICO</name>
<feature type="domain" description="Nudix hydrolase" evidence="11">
    <location>
        <begin position="179"/>
        <end position="306"/>
    </location>
</feature>
<dbReference type="PANTHER" id="PTHR42904">
    <property type="entry name" value="NUDIX HYDROLASE, NUDC SUBFAMILY"/>
    <property type="match status" value="1"/>
</dbReference>
<dbReference type="Proteomes" id="UP000278886">
    <property type="component" value="Chromosome"/>
</dbReference>
<dbReference type="Pfam" id="PF09296">
    <property type="entry name" value="NUDIX-like"/>
    <property type="match status" value="1"/>
</dbReference>
<dbReference type="EMBL" id="CP032630">
    <property type="protein sequence ID" value="AYF97070.1"/>
    <property type="molecule type" value="Genomic_DNA"/>
</dbReference>
<reference evidence="13" key="1">
    <citation type="submission" date="2018-09" db="EMBL/GenBank/DDBJ databases">
        <title>Genome sequencing of strain 2DFWR-13.</title>
        <authorList>
            <person name="Heo J."/>
            <person name="Kim S.-J."/>
            <person name="Kwon S.-W."/>
        </authorList>
    </citation>
    <scope>NUCLEOTIDE SEQUENCE [LARGE SCALE GENOMIC DNA]</scope>
    <source>
        <strain evidence="13">2DFWR-13</strain>
    </source>
</reference>
<dbReference type="PANTHER" id="PTHR42904:SF6">
    <property type="entry name" value="NAD-CAPPED RNA HYDROLASE NUDT12"/>
    <property type="match status" value="1"/>
</dbReference>
<evidence type="ECO:0000256" key="6">
    <source>
        <dbReference type="ARBA" id="ARBA00022801"/>
    </source>
</evidence>
<gene>
    <name evidence="12" type="ORF">D7I47_01605</name>
</gene>
<comment type="cofactor">
    <cofactor evidence="1">
        <name>Mg(2+)</name>
        <dbReference type="ChEBI" id="CHEBI:18420"/>
    </cofactor>
</comment>
<sequence>MRMSGSRVPSGRGAPRPPLAPPLARFDLDRDYLSRAGGVEGLLADPAARLVVLHDGRALGASRDALALVPAARVGEVDPDAVVFLGRARSDAPDLAAGAPVLALDAGDELAATLDGEWLELRGVGARLGARDAGIFAQALALANWHAASGFSPGTGTVTRVGQSGWVRIDPDTGREHYPRTDPAVIVAVLDDEDRILLGSNVEWGAGRFSLLAGFVEPGESLEAAVVREIFEEAGVVVADPVYLGSQPWPFPASLMLGFEARIAAGTPSEPTPDGTELRELRWFTREQLAADAEAGRVTLPRSASIARAIIEDWYGGALPDGAEG</sequence>
<keyword evidence="13" id="KW-1185">Reference proteome</keyword>
<feature type="region of interest" description="Disordered" evidence="10">
    <location>
        <begin position="1"/>
        <end position="22"/>
    </location>
</feature>
<evidence type="ECO:0000259" key="11">
    <source>
        <dbReference type="PROSITE" id="PS51462"/>
    </source>
</evidence>
<dbReference type="InterPro" id="IPR020084">
    <property type="entry name" value="NUDIX_hydrolase_CS"/>
</dbReference>
<keyword evidence="7" id="KW-0460">Magnesium</keyword>
<evidence type="ECO:0000256" key="7">
    <source>
        <dbReference type="ARBA" id="ARBA00022842"/>
    </source>
</evidence>
<evidence type="ECO:0000313" key="12">
    <source>
        <dbReference type="EMBL" id="AYF97070.1"/>
    </source>
</evidence>
<dbReference type="EC" id="3.6.1.22" evidence="4"/>
<comment type="similarity">
    <text evidence="3">Belongs to the Nudix hydrolase family. NudC subfamily.</text>
</comment>
<dbReference type="GO" id="GO:0006742">
    <property type="term" value="P:NADP+ catabolic process"/>
    <property type="evidence" value="ECO:0007669"/>
    <property type="project" value="TreeGrafter"/>
</dbReference>
<dbReference type="PROSITE" id="PS51462">
    <property type="entry name" value="NUDIX"/>
    <property type="match status" value="1"/>
</dbReference>